<feature type="region of interest" description="Disordered" evidence="1">
    <location>
        <begin position="59"/>
        <end position="84"/>
    </location>
</feature>
<proteinExistence type="predicted"/>
<keyword evidence="3" id="KW-1185">Reference proteome</keyword>
<gene>
    <name evidence="2" type="ORF">EYF80_058754</name>
</gene>
<protein>
    <submittedName>
        <fullName evidence="2">Uncharacterized protein</fullName>
    </submittedName>
</protein>
<sequence>MPPRGEAAADPQLLLHTSSSQLLFTALVFFKAALPLHRRDLERSCRYRRWSCDTRGEPCSLNTSHVSSHGAPPSHGGLGLGLGQQQQQQLLYDVKPLAEH</sequence>
<evidence type="ECO:0000313" key="2">
    <source>
        <dbReference type="EMBL" id="TNN31093.1"/>
    </source>
</evidence>
<name>A0A4Z2EQM7_9TELE</name>
<comment type="caution">
    <text evidence="2">The sequence shown here is derived from an EMBL/GenBank/DDBJ whole genome shotgun (WGS) entry which is preliminary data.</text>
</comment>
<dbReference type="Proteomes" id="UP000314294">
    <property type="component" value="Unassembled WGS sequence"/>
</dbReference>
<evidence type="ECO:0000256" key="1">
    <source>
        <dbReference type="SAM" id="MobiDB-lite"/>
    </source>
</evidence>
<dbReference type="EMBL" id="SRLO01003816">
    <property type="protein sequence ID" value="TNN31093.1"/>
    <property type="molecule type" value="Genomic_DNA"/>
</dbReference>
<dbReference type="AlphaFoldDB" id="A0A4Z2EQM7"/>
<accession>A0A4Z2EQM7</accession>
<evidence type="ECO:0000313" key="3">
    <source>
        <dbReference type="Proteomes" id="UP000314294"/>
    </source>
</evidence>
<organism evidence="2 3">
    <name type="scientific">Liparis tanakae</name>
    <name type="common">Tanaka's snailfish</name>
    <dbReference type="NCBI Taxonomy" id="230148"/>
    <lineage>
        <taxon>Eukaryota</taxon>
        <taxon>Metazoa</taxon>
        <taxon>Chordata</taxon>
        <taxon>Craniata</taxon>
        <taxon>Vertebrata</taxon>
        <taxon>Euteleostomi</taxon>
        <taxon>Actinopterygii</taxon>
        <taxon>Neopterygii</taxon>
        <taxon>Teleostei</taxon>
        <taxon>Neoteleostei</taxon>
        <taxon>Acanthomorphata</taxon>
        <taxon>Eupercaria</taxon>
        <taxon>Perciformes</taxon>
        <taxon>Cottioidei</taxon>
        <taxon>Cottales</taxon>
        <taxon>Liparidae</taxon>
        <taxon>Liparis</taxon>
    </lineage>
</organism>
<reference evidence="2 3" key="1">
    <citation type="submission" date="2019-03" db="EMBL/GenBank/DDBJ databases">
        <title>First draft genome of Liparis tanakae, snailfish: a comprehensive survey of snailfish specific genes.</title>
        <authorList>
            <person name="Kim W."/>
            <person name="Song I."/>
            <person name="Jeong J.-H."/>
            <person name="Kim D."/>
            <person name="Kim S."/>
            <person name="Ryu S."/>
            <person name="Song J.Y."/>
            <person name="Lee S.K."/>
        </authorList>
    </citation>
    <scope>NUCLEOTIDE SEQUENCE [LARGE SCALE GENOMIC DNA]</scope>
    <source>
        <tissue evidence="2">Muscle</tissue>
    </source>
</reference>